<proteinExistence type="predicted"/>
<dbReference type="RefSeq" id="WP_274685736.1">
    <property type="nucleotide sequence ID" value="NZ_JARAFO010000200.1"/>
</dbReference>
<comment type="caution">
    <text evidence="2">The sequence shown here is derived from an EMBL/GenBank/DDBJ whole genome shotgun (WGS) entry which is preliminary data.</text>
</comment>
<dbReference type="EMBL" id="JARAFO010000200">
    <property type="protein sequence ID" value="MDE1454811.1"/>
    <property type="molecule type" value="Genomic_DNA"/>
</dbReference>
<dbReference type="AlphaFoldDB" id="A0AAW6KM57"/>
<sequence length="30" mass="3567">KQGESLMPILEAMYEWGKNYIETNFSKDDE</sequence>
<dbReference type="Pfam" id="PF01638">
    <property type="entry name" value="HxlR"/>
    <property type="match status" value="1"/>
</dbReference>
<feature type="domain" description="HTH hxlR-type" evidence="1">
    <location>
        <begin position="2"/>
        <end position="23"/>
    </location>
</feature>
<evidence type="ECO:0000313" key="2">
    <source>
        <dbReference type="EMBL" id="MDE1454811.1"/>
    </source>
</evidence>
<feature type="non-terminal residue" evidence="2">
    <location>
        <position position="1"/>
    </location>
</feature>
<dbReference type="Proteomes" id="UP001216709">
    <property type="component" value="Unassembled WGS sequence"/>
</dbReference>
<dbReference type="InterPro" id="IPR002577">
    <property type="entry name" value="HTH_HxlR"/>
</dbReference>
<organism evidence="2 3">
    <name type="scientific">Bacillus paralicheniformis</name>
    <dbReference type="NCBI Taxonomy" id="1648923"/>
    <lineage>
        <taxon>Bacteria</taxon>
        <taxon>Bacillati</taxon>
        <taxon>Bacillota</taxon>
        <taxon>Bacilli</taxon>
        <taxon>Bacillales</taxon>
        <taxon>Bacillaceae</taxon>
        <taxon>Bacillus</taxon>
    </lineage>
</organism>
<gene>
    <name evidence="2" type="ORF">PVN32_21935</name>
</gene>
<evidence type="ECO:0000313" key="3">
    <source>
        <dbReference type="Proteomes" id="UP001216709"/>
    </source>
</evidence>
<reference evidence="2" key="1">
    <citation type="submission" date="2022-12" db="EMBL/GenBank/DDBJ databases">
        <title>Draft Genome Sequences of Bacillus licheniformis and Bacillus paralicheniformis strains isolated from Irish skim milk powders.</title>
        <authorList>
            <person name="Lourenco A."/>
            <person name="Li F."/>
            <person name="Geraldine D."/>
            <person name="Tobin J.T."/>
            <person name="Butler F."/>
            <person name="Jordan K."/>
            <person name="Obrien T."/>
        </authorList>
    </citation>
    <scope>NUCLEOTIDE SEQUENCE</scope>
    <source>
        <strain evidence="2">3370</strain>
    </source>
</reference>
<protein>
    <submittedName>
        <fullName evidence="2">Winged helix-turn-helix transcriptional regulator</fullName>
    </submittedName>
</protein>
<name>A0AAW6KM57_9BACI</name>
<evidence type="ECO:0000259" key="1">
    <source>
        <dbReference type="Pfam" id="PF01638"/>
    </source>
</evidence>
<accession>A0AAW6KM57</accession>